<keyword evidence="4 7" id="KW-0812">Transmembrane</keyword>
<feature type="transmembrane region" description="Helical" evidence="7">
    <location>
        <begin position="219"/>
        <end position="244"/>
    </location>
</feature>
<evidence type="ECO:0000313" key="9">
    <source>
        <dbReference type="Proteomes" id="UP001292182"/>
    </source>
</evidence>
<reference evidence="9" key="1">
    <citation type="submission" date="2023-07" db="EMBL/GenBank/DDBJ databases">
        <title>Whole genome sequence analysis of rice epiphytic Sphingomonas sanguinis OsEp_Plm_15B2.</title>
        <authorList>
            <person name="Sahu K.P."/>
            <person name="Asharani P."/>
            <person name="Reddy B."/>
            <person name="Kumar A."/>
        </authorList>
    </citation>
    <scope>NUCLEOTIDE SEQUENCE [LARGE SCALE GENOMIC DNA]</scope>
    <source>
        <strain evidence="9">OsEp_Plm_15B2</strain>
    </source>
</reference>
<name>A0ABU5LSU0_9SPHN</name>
<evidence type="ECO:0000256" key="4">
    <source>
        <dbReference type="ARBA" id="ARBA00022692"/>
    </source>
</evidence>
<dbReference type="RefSeq" id="WP_322539675.1">
    <property type="nucleotide sequence ID" value="NZ_JAOBTW010000012.1"/>
</dbReference>
<keyword evidence="9" id="KW-1185">Reference proteome</keyword>
<keyword evidence="8" id="KW-0969">Cilium</keyword>
<evidence type="ECO:0000256" key="2">
    <source>
        <dbReference type="ARBA" id="ARBA00009772"/>
    </source>
</evidence>
<protein>
    <submittedName>
        <fullName evidence="8">Flagellar biosynthetic protein FliR</fullName>
    </submittedName>
</protein>
<dbReference type="Pfam" id="PF01311">
    <property type="entry name" value="Bac_export_1"/>
    <property type="match status" value="1"/>
</dbReference>
<keyword evidence="5 7" id="KW-1133">Transmembrane helix</keyword>
<dbReference type="PRINTS" id="PR00953">
    <property type="entry name" value="TYPE3IMRPROT"/>
</dbReference>
<feature type="transmembrane region" description="Helical" evidence="7">
    <location>
        <begin position="35"/>
        <end position="54"/>
    </location>
</feature>
<comment type="subcellular location">
    <subcellularLocation>
        <location evidence="1">Cell membrane</location>
        <topology evidence="1">Multi-pass membrane protein</topology>
    </subcellularLocation>
</comment>
<accession>A0ABU5LSU0</accession>
<sequence>MDALVAQAVATLFLTLRIVPTLAFAQPFTLIRIPALVRVMLAIALAGWLVAANPETTWRLTPPPGGALAVAGSELLLGIALALALQLAFAALLVAGRAIDIQAGYGLAVLVDPATRAQLPLVGTVLAYAAGAIFFATQGPARLLAIWSASVRRVPLGSALGRIDPQILIGYVSGVFLLALGLAGLVLVVLLILDLAIAFMSRTLPQMNVLLLGFQVKTLATLILLPVALALSGSLFATILEYAFDTMNALGEGMG</sequence>
<keyword evidence="6 7" id="KW-0472">Membrane</keyword>
<evidence type="ECO:0000256" key="6">
    <source>
        <dbReference type="ARBA" id="ARBA00023136"/>
    </source>
</evidence>
<feature type="transmembrane region" description="Helical" evidence="7">
    <location>
        <begin position="75"/>
        <end position="99"/>
    </location>
</feature>
<evidence type="ECO:0000256" key="3">
    <source>
        <dbReference type="ARBA" id="ARBA00022475"/>
    </source>
</evidence>
<evidence type="ECO:0000256" key="5">
    <source>
        <dbReference type="ARBA" id="ARBA00022989"/>
    </source>
</evidence>
<organism evidence="8 9">
    <name type="scientific">Sphingomonas sanguinis</name>
    <dbReference type="NCBI Taxonomy" id="33051"/>
    <lineage>
        <taxon>Bacteria</taxon>
        <taxon>Pseudomonadati</taxon>
        <taxon>Pseudomonadota</taxon>
        <taxon>Alphaproteobacteria</taxon>
        <taxon>Sphingomonadales</taxon>
        <taxon>Sphingomonadaceae</taxon>
        <taxon>Sphingomonas</taxon>
    </lineage>
</organism>
<evidence type="ECO:0000256" key="1">
    <source>
        <dbReference type="ARBA" id="ARBA00004651"/>
    </source>
</evidence>
<dbReference type="PANTHER" id="PTHR30065">
    <property type="entry name" value="FLAGELLAR BIOSYNTHETIC PROTEIN FLIR"/>
    <property type="match status" value="1"/>
</dbReference>
<comment type="caution">
    <text evidence="8">The sequence shown here is derived from an EMBL/GenBank/DDBJ whole genome shotgun (WGS) entry which is preliminary data.</text>
</comment>
<proteinExistence type="inferred from homology"/>
<keyword evidence="8" id="KW-0282">Flagellum</keyword>
<dbReference type="EMBL" id="JAOBTW010000012">
    <property type="protein sequence ID" value="MDZ7282816.1"/>
    <property type="molecule type" value="Genomic_DNA"/>
</dbReference>
<feature type="transmembrane region" description="Helical" evidence="7">
    <location>
        <begin position="119"/>
        <end position="147"/>
    </location>
</feature>
<dbReference type="InterPro" id="IPR002010">
    <property type="entry name" value="T3SS_IM_R"/>
</dbReference>
<dbReference type="Proteomes" id="UP001292182">
    <property type="component" value="Unassembled WGS sequence"/>
</dbReference>
<evidence type="ECO:0000313" key="8">
    <source>
        <dbReference type="EMBL" id="MDZ7282816.1"/>
    </source>
</evidence>
<comment type="similarity">
    <text evidence="2">Belongs to the FliR/MopE/SpaR family.</text>
</comment>
<dbReference type="PANTHER" id="PTHR30065:SF1">
    <property type="entry name" value="SURFACE PRESENTATION OF ANTIGENS PROTEIN SPAR"/>
    <property type="match status" value="1"/>
</dbReference>
<gene>
    <name evidence="8" type="ORF">N4G62_12335</name>
</gene>
<evidence type="ECO:0000256" key="7">
    <source>
        <dbReference type="SAM" id="Phobius"/>
    </source>
</evidence>
<keyword evidence="8" id="KW-0966">Cell projection</keyword>
<keyword evidence="3" id="KW-1003">Cell membrane</keyword>
<feature type="transmembrane region" description="Helical" evidence="7">
    <location>
        <begin position="168"/>
        <end position="199"/>
    </location>
</feature>